<dbReference type="PANTHER" id="PTHR12169:SF6">
    <property type="entry name" value="AFG1-LIKE ATPASE"/>
    <property type="match status" value="1"/>
</dbReference>
<keyword evidence="3" id="KW-0131">Cell cycle</keyword>
<dbReference type="NCBIfam" id="NF040713">
    <property type="entry name" value="ZapE"/>
    <property type="match status" value="1"/>
</dbReference>
<dbReference type="PANTHER" id="PTHR12169">
    <property type="entry name" value="ATPASE N2B"/>
    <property type="match status" value="1"/>
</dbReference>
<dbReference type="EMBL" id="JBGFTR010000011">
    <property type="protein sequence ID" value="MFH7565357.1"/>
    <property type="molecule type" value="Genomic_DNA"/>
</dbReference>
<evidence type="ECO:0000256" key="1">
    <source>
        <dbReference type="ARBA" id="ARBA00022741"/>
    </source>
</evidence>
<evidence type="ECO:0000256" key="3">
    <source>
        <dbReference type="HAMAP-Rule" id="MF_01919"/>
    </source>
</evidence>
<gene>
    <name evidence="3 4" type="primary">zapE</name>
    <name evidence="4" type="ORF">AB9R89_08475</name>
</gene>
<keyword evidence="3" id="KW-0963">Cytoplasm</keyword>
<keyword evidence="2 3" id="KW-0067">ATP-binding</keyword>
<dbReference type="Gene3D" id="3.40.50.300">
    <property type="entry name" value="P-loop containing nucleotide triphosphate hydrolases"/>
    <property type="match status" value="1"/>
</dbReference>
<comment type="subcellular location">
    <subcellularLocation>
        <location evidence="3">Cytoplasm</location>
    </subcellularLocation>
</comment>
<protein>
    <recommendedName>
        <fullName evidence="3">Cell division protein ZapE</fullName>
    </recommendedName>
    <alternativeName>
        <fullName evidence="3">Z ring-associated protein ZapE</fullName>
    </alternativeName>
</protein>
<dbReference type="InterPro" id="IPR027417">
    <property type="entry name" value="P-loop_NTPase"/>
</dbReference>
<comment type="subunit">
    <text evidence="3">Interacts with FtsZ.</text>
</comment>
<organism evidence="4 5">
    <name type="scientific">Oceanimonas smirnovii</name>
    <dbReference type="NCBI Taxonomy" id="264574"/>
    <lineage>
        <taxon>Bacteria</taxon>
        <taxon>Pseudomonadati</taxon>
        <taxon>Pseudomonadota</taxon>
        <taxon>Gammaproteobacteria</taxon>
        <taxon>Aeromonadales</taxon>
        <taxon>Aeromonadaceae</taxon>
        <taxon>Oceanimonas</taxon>
    </lineage>
</organism>
<proteinExistence type="inferred from homology"/>
<keyword evidence="3" id="KW-0378">Hydrolase</keyword>
<dbReference type="InterPro" id="IPR005654">
    <property type="entry name" value="ATPase_AFG1-like"/>
</dbReference>
<dbReference type="Pfam" id="PF03969">
    <property type="entry name" value="AFG1_ATPase"/>
    <property type="match status" value="1"/>
</dbReference>
<dbReference type="InterPro" id="IPR030870">
    <property type="entry name" value="ZapE"/>
</dbReference>
<dbReference type="RefSeq" id="WP_019935033.1">
    <property type="nucleotide sequence ID" value="NZ_CP166302.1"/>
</dbReference>
<dbReference type="HAMAP" id="MF_01919">
    <property type="entry name" value="ZapE"/>
    <property type="match status" value="1"/>
</dbReference>
<feature type="binding site" evidence="3">
    <location>
        <begin position="70"/>
        <end position="77"/>
    </location>
    <ligand>
        <name>ATP</name>
        <dbReference type="ChEBI" id="CHEBI:30616"/>
    </ligand>
</feature>
<evidence type="ECO:0000313" key="4">
    <source>
        <dbReference type="EMBL" id="MFH7565357.1"/>
    </source>
</evidence>
<evidence type="ECO:0000256" key="2">
    <source>
        <dbReference type="ARBA" id="ARBA00022840"/>
    </source>
</evidence>
<comment type="similarity">
    <text evidence="3">Belongs to the AFG1 ATPase family. ZapE subfamily.</text>
</comment>
<accession>A0ABW7P1K2</accession>
<keyword evidence="3 4" id="KW-0132">Cell division</keyword>
<name>A0ABW7P1K2_9GAMM</name>
<keyword evidence="5" id="KW-1185">Reference proteome</keyword>
<dbReference type="SUPFAM" id="SSF52540">
    <property type="entry name" value="P-loop containing nucleoside triphosphate hydrolases"/>
    <property type="match status" value="1"/>
</dbReference>
<dbReference type="Proteomes" id="UP001610706">
    <property type="component" value="Unassembled WGS sequence"/>
</dbReference>
<dbReference type="GO" id="GO:0051301">
    <property type="term" value="P:cell division"/>
    <property type="evidence" value="ECO:0007669"/>
    <property type="project" value="UniProtKB-KW"/>
</dbReference>
<keyword evidence="1 3" id="KW-0547">Nucleotide-binding</keyword>
<sequence>MTPSSKYQSDLNRPDFVKDAAQAQAVSHLQRLYDDLTAAPPVTPRPSLWQRLTGKTETPVTAVRGLYFWGGVGRGKTYLMDTFYDCLPFERKLRVHFHRFMVRVHDELKSLKGQADPLKVVAERLARDARVICFDEFFVSDITDAMILGTLFEYLFGHGVTLVATSNIPPDELYRNGLQRARFLPAIDLIKANCEVVNVDSGTDYRLRTLQQAEIYHSPLDAQASANLEQYFSQLSNESGRWETEIEVNHRQLSAVAEGDGVLYIDFHELCCTARSQLDYIELARCYHTVLLANVQPMGLDSDDAARRFIAMVDEFYERHVTLIMSAAVPMEQLYGEGRLNFEFRRCLSRLTEMQSHEYLAREHLP</sequence>
<comment type="function">
    <text evidence="3">Reduces the stability of FtsZ polymers in the presence of ATP.</text>
</comment>
<comment type="caution">
    <text evidence="4">The sequence shown here is derived from an EMBL/GenBank/DDBJ whole genome shotgun (WGS) entry which is preliminary data.</text>
</comment>
<reference evidence="4 5" key="1">
    <citation type="submission" date="2024-08" db="EMBL/GenBank/DDBJ databases">
        <title>Oceanimonas smirnovii Genome sequencing and assembly.</title>
        <authorList>
            <person name="Tang B."/>
        </authorList>
    </citation>
    <scope>NUCLEOTIDE SEQUENCE [LARGE SCALE GENOMIC DNA]</scope>
    <source>
        <strain evidence="4 5">OS2020-119</strain>
    </source>
</reference>
<evidence type="ECO:0000313" key="5">
    <source>
        <dbReference type="Proteomes" id="UP001610706"/>
    </source>
</evidence>